<dbReference type="PANTHER" id="PTHR35527">
    <property type="entry name" value="CHOLOYLGLYCINE HYDROLASE"/>
    <property type="match status" value="1"/>
</dbReference>
<evidence type="ECO:0000313" key="5">
    <source>
        <dbReference type="EMBL" id="MBA2896047.1"/>
    </source>
</evidence>
<feature type="chain" id="PRO_5038444700" description="Choloylglycine hydrolase/NAAA C-terminal domain-containing protein" evidence="3">
    <location>
        <begin position="22"/>
        <end position="338"/>
    </location>
</feature>
<comment type="similarity">
    <text evidence="1">Belongs to the peptidase C59 family.</text>
</comment>
<proteinExistence type="inferred from homology"/>
<dbReference type="Gene3D" id="3.60.60.10">
    <property type="entry name" value="Penicillin V Acylase, Chain A"/>
    <property type="match status" value="1"/>
</dbReference>
<keyword evidence="2" id="KW-0378">Hydrolase</keyword>
<dbReference type="Pfam" id="PF02275">
    <property type="entry name" value="CBAH"/>
    <property type="match status" value="1"/>
</dbReference>
<evidence type="ECO:0000256" key="2">
    <source>
        <dbReference type="ARBA" id="ARBA00022801"/>
    </source>
</evidence>
<evidence type="ECO:0000256" key="1">
    <source>
        <dbReference type="ARBA" id="ARBA00006625"/>
    </source>
</evidence>
<evidence type="ECO:0000256" key="3">
    <source>
        <dbReference type="SAM" id="SignalP"/>
    </source>
</evidence>
<name>A0A7W0HUJ4_9ACTN</name>
<dbReference type="Proteomes" id="UP000530928">
    <property type="component" value="Unassembled WGS sequence"/>
</dbReference>
<organism evidence="5 6">
    <name type="scientific">Nonomuraea soli</name>
    <dbReference type="NCBI Taxonomy" id="1032476"/>
    <lineage>
        <taxon>Bacteria</taxon>
        <taxon>Bacillati</taxon>
        <taxon>Actinomycetota</taxon>
        <taxon>Actinomycetes</taxon>
        <taxon>Streptosporangiales</taxon>
        <taxon>Streptosporangiaceae</taxon>
        <taxon>Nonomuraea</taxon>
    </lineage>
</organism>
<dbReference type="PANTHER" id="PTHR35527:SF2">
    <property type="entry name" value="HYDROLASE"/>
    <property type="match status" value="1"/>
</dbReference>
<dbReference type="EMBL" id="JACDUR010000008">
    <property type="protein sequence ID" value="MBA2896047.1"/>
    <property type="molecule type" value="Genomic_DNA"/>
</dbReference>
<keyword evidence="3" id="KW-0732">Signal</keyword>
<dbReference type="InterPro" id="IPR029132">
    <property type="entry name" value="CBAH/NAAA_C"/>
</dbReference>
<reference evidence="5 6" key="1">
    <citation type="submission" date="2020-07" db="EMBL/GenBank/DDBJ databases">
        <title>Genomic Encyclopedia of Type Strains, Phase IV (KMG-IV): sequencing the most valuable type-strain genomes for metagenomic binning, comparative biology and taxonomic classification.</title>
        <authorList>
            <person name="Goeker M."/>
        </authorList>
    </citation>
    <scope>NUCLEOTIDE SEQUENCE [LARGE SCALE GENOMIC DNA]</scope>
    <source>
        <strain evidence="5 6">DSM 45533</strain>
    </source>
</reference>
<comment type="caution">
    <text evidence="5">The sequence shown here is derived from an EMBL/GenBank/DDBJ whole genome shotgun (WGS) entry which is preliminary data.</text>
</comment>
<evidence type="ECO:0000259" key="4">
    <source>
        <dbReference type="Pfam" id="PF02275"/>
    </source>
</evidence>
<accession>A0A7W0HUJ4</accession>
<dbReference type="InterPro" id="IPR052193">
    <property type="entry name" value="Peptidase_C59"/>
</dbReference>
<gene>
    <name evidence="5" type="ORF">HNR30_007438</name>
</gene>
<dbReference type="RefSeq" id="WP_181614786.1">
    <property type="nucleotide sequence ID" value="NZ_BAABAM010000007.1"/>
</dbReference>
<feature type="signal peptide" evidence="3">
    <location>
        <begin position="1"/>
        <end position="21"/>
    </location>
</feature>
<evidence type="ECO:0000313" key="6">
    <source>
        <dbReference type="Proteomes" id="UP000530928"/>
    </source>
</evidence>
<protein>
    <recommendedName>
        <fullName evidence="4">Choloylglycine hydrolase/NAAA C-terminal domain-containing protein</fullName>
    </recommendedName>
</protein>
<feature type="domain" description="Choloylglycine hydrolase/NAAA C-terminal" evidence="4">
    <location>
        <begin position="167"/>
        <end position="263"/>
    </location>
</feature>
<dbReference type="GO" id="GO:0016787">
    <property type="term" value="F:hydrolase activity"/>
    <property type="evidence" value="ECO:0007669"/>
    <property type="project" value="UniProtKB-KW"/>
</dbReference>
<dbReference type="SUPFAM" id="SSF56235">
    <property type="entry name" value="N-terminal nucleophile aminohydrolases (Ntn hydrolases)"/>
    <property type="match status" value="1"/>
</dbReference>
<dbReference type="InterPro" id="IPR029055">
    <property type="entry name" value="Ntn_hydrolases_N"/>
</dbReference>
<keyword evidence="6" id="KW-1185">Reference proteome</keyword>
<dbReference type="PROSITE" id="PS51257">
    <property type="entry name" value="PROKAR_LIPOPROTEIN"/>
    <property type="match status" value="1"/>
</dbReference>
<sequence>MRLRRTAAALASAVLALSACAPSVQQPPAPAQQADRPAKAAGLLKQTAEQMTRTWKSLRQLDDMPMYEMTYHGGYDAEAPLSPDELARDQDGWACSLFVRKTAKGLEYGRNFDWNPNPAMVVRADPPDGYASLSVVDVFYVLGDRDPADLTLPSDRRRLAHAVLAPFDGMNEKGLAIGLASTPTVELPPAAGKPTVSDLRIIRLVLDRAATVDEAVALMRRYTLDFGGGPQVHYLIADRTGRSVVVEYDKGGLNVVEDKILTNITMIGTQQSDRLADRRYRTLAEGLPTGASGMELLGRVAQGHTRWSIVYDLERLTADLVTIMRWERVHKLTLAGAT</sequence>
<dbReference type="AlphaFoldDB" id="A0A7W0HUJ4"/>